<dbReference type="GO" id="GO:0044781">
    <property type="term" value="P:bacterial-type flagellum organization"/>
    <property type="evidence" value="ECO:0007669"/>
    <property type="project" value="InterPro"/>
</dbReference>
<gene>
    <name evidence="2" type="ORF">GCM10011611_51700</name>
</gene>
<dbReference type="EMBL" id="BMJQ01000016">
    <property type="protein sequence ID" value="GGF39003.1"/>
    <property type="molecule type" value="Genomic_DNA"/>
</dbReference>
<evidence type="ECO:0000313" key="3">
    <source>
        <dbReference type="Proteomes" id="UP000646365"/>
    </source>
</evidence>
<reference evidence="2" key="2">
    <citation type="submission" date="2020-09" db="EMBL/GenBank/DDBJ databases">
        <authorList>
            <person name="Sun Q."/>
            <person name="Zhou Y."/>
        </authorList>
    </citation>
    <scope>NUCLEOTIDE SEQUENCE</scope>
    <source>
        <strain evidence="2">CGMCC 1.15725</strain>
    </source>
</reference>
<organism evidence="2 3">
    <name type="scientific">Aliidongia dinghuensis</name>
    <dbReference type="NCBI Taxonomy" id="1867774"/>
    <lineage>
        <taxon>Bacteria</taxon>
        <taxon>Pseudomonadati</taxon>
        <taxon>Pseudomonadota</taxon>
        <taxon>Alphaproteobacteria</taxon>
        <taxon>Rhodospirillales</taxon>
        <taxon>Dongiaceae</taxon>
        <taxon>Aliidongia</taxon>
    </lineage>
</organism>
<proteinExistence type="predicted"/>
<dbReference type="RefSeq" id="WP_189051060.1">
    <property type="nucleotide sequence ID" value="NZ_BMJQ01000016.1"/>
</dbReference>
<evidence type="ECO:0000313" key="2">
    <source>
        <dbReference type="EMBL" id="GGF39003.1"/>
    </source>
</evidence>
<dbReference type="InterPro" id="IPR019704">
    <property type="entry name" value="Flagellar_assmbl_FliX_class2"/>
</dbReference>
<feature type="region of interest" description="Disordered" evidence="1">
    <location>
        <begin position="1"/>
        <end position="37"/>
    </location>
</feature>
<dbReference type="AlphaFoldDB" id="A0A8J2YY64"/>
<evidence type="ECO:0000256" key="1">
    <source>
        <dbReference type="SAM" id="MobiDB-lite"/>
    </source>
</evidence>
<reference evidence="2" key="1">
    <citation type="journal article" date="2014" name="Int. J. Syst. Evol. Microbiol.">
        <title>Complete genome sequence of Corynebacterium casei LMG S-19264T (=DSM 44701T), isolated from a smear-ripened cheese.</title>
        <authorList>
            <consortium name="US DOE Joint Genome Institute (JGI-PGF)"/>
            <person name="Walter F."/>
            <person name="Albersmeier A."/>
            <person name="Kalinowski J."/>
            <person name="Ruckert C."/>
        </authorList>
    </citation>
    <scope>NUCLEOTIDE SEQUENCE</scope>
    <source>
        <strain evidence="2">CGMCC 1.15725</strain>
    </source>
</reference>
<evidence type="ECO:0008006" key="4">
    <source>
        <dbReference type="Google" id="ProtNLM"/>
    </source>
</evidence>
<name>A0A8J2YY64_9PROT</name>
<dbReference type="Pfam" id="PF10768">
    <property type="entry name" value="FliX"/>
    <property type="match status" value="1"/>
</dbReference>
<protein>
    <recommendedName>
        <fullName evidence="4">Flagellar assembly protein FliX</fullName>
    </recommendedName>
</protein>
<dbReference type="Proteomes" id="UP000646365">
    <property type="component" value="Unassembled WGS sequence"/>
</dbReference>
<accession>A0A8J2YY64</accession>
<sequence>MKIESNRPVGPAGVRKDGKRSGSSGFADALKPEAETAAQAVSGPSMLSGIEALFALQEVPDATTERRRAFQRADEMLDRLEDLKRGLLLGTIAPSKLADLARLAGEGSSQITDPKVREVLQDIELRARVELAKLEPRDD</sequence>
<keyword evidence="3" id="KW-1185">Reference proteome</keyword>
<comment type="caution">
    <text evidence="2">The sequence shown here is derived from an EMBL/GenBank/DDBJ whole genome shotgun (WGS) entry which is preliminary data.</text>
</comment>